<reference evidence="6" key="1">
    <citation type="journal article" date="2014" name="Int. J. Syst. Evol. Microbiol.">
        <title>Complete genome sequence of Corynebacterium casei LMG S-19264T (=DSM 44701T), isolated from a smear-ripened cheese.</title>
        <authorList>
            <consortium name="US DOE Joint Genome Institute (JGI-PGF)"/>
            <person name="Walter F."/>
            <person name="Albersmeier A."/>
            <person name="Kalinowski J."/>
            <person name="Ruckert C."/>
        </authorList>
    </citation>
    <scope>NUCLEOTIDE SEQUENCE</scope>
    <source>
        <strain evidence="6">CGMCC 1.15371</strain>
    </source>
</reference>
<organism evidence="6 7">
    <name type="scientific">Pullulanibacillus camelliae</name>
    <dbReference type="NCBI Taxonomy" id="1707096"/>
    <lineage>
        <taxon>Bacteria</taxon>
        <taxon>Bacillati</taxon>
        <taxon>Bacillota</taxon>
        <taxon>Bacilli</taxon>
        <taxon>Bacillales</taxon>
        <taxon>Sporolactobacillaceae</taxon>
        <taxon>Pullulanibacillus</taxon>
    </lineage>
</organism>
<dbReference type="Proteomes" id="UP000628775">
    <property type="component" value="Unassembled WGS sequence"/>
</dbReference>
<dbReference type="InterPro" id="IPR016035">
    <property type="entry name" value="Acyl_Trfase/lysoPLipase"/>
</dbReference>
<dbReference type="EMBL" id="BMIR01000008">
    <property type="protein sequence ID" value="GGE41187.1"/>
    <property type="molecule type" value="Genomic_DNA"/>
</dbReference>
<dbReference type="PANTHER" id="PTHR14226">
    <property type="entry name" value="NEUROPATHY TARGET ESTERASE/SWISS CHEESE D.MELANOGASTER"/>
    <property type="match status" value="1"/>
</dbReference>
<dbReference type="CDD" id="cd07205">
    <property type="entry name" value="Pat_PNPLA6_PNPLA7_NTE1_like"/>
    <property type="match status" value="1"/>
</dbReference>
<evidence type="ECO:0000259" key="5">
    <source>
        <dbReference type="PROSITE" id="PS51635"/>
    </source>
</evidence>
<keyword evidence="3 4" id="KW-0443">Lipid metabolism</keyword>
<dbReference type="Pfam" id="PF01734">
    <property type="entry name" value="Patatin"/>
    <property type="match status" value="1"/>
</dbReference>
<dbReference type="InterPro" id="IPR002641">
    <property type="entry name" value="PNPLA_dom"/>
</dbReference>
<sequence length="263" mass="28636">MAKPKIGLALGSGGAKGFAHIGVLKVLTEAEIEIDYLAGSSMGALACALFGIGHDWRTMYKMATTFKRQHFLDFSLTKLGLVSGDKVTELIKALTHNKRFEDCHIPVSIVATDLISGQRVIFKSGYLYEAVRASISIPGIFAPVKRGKQVLVDGGVIDRVPVTVVKEMGADVTIAVDVSSYYGRTDVRSIYDVIMNSIDIMQQQIVTLQESSAQIVIKPPVGQYLGSTRALASMENIIKIGEESARQHLPDIKRLIKDGKERS</sequence>
<keyword evidence="7" id="KW-1185">Reference proteome</keyword>
<evidence type="ECO:0000256" key="4">
    <source>
        <dbReference type="PROSITE-ProRule" id="PRU01161"/>
    </source>
</evidence>
<keyword evidence="2 4" id="KW-0442">Lipid degradation</keyword>
<proteinExistence type="predicted"/>
<protein>
    <submittedName>
        <fullName evidence="6">Esterase</fullName>
    </submittedName>
</protein>
<feature type="active site" description="Nucleophile" evidence="4">
    <location>
        <position position="41"/>
    </location>
</feature>
<dbReference type="GO" id="GO:0016787">
    <property type="term" value="F:hydrolase activity"/>
    <property type="evidence" value="ECO:0007669"/>
    <property type="project" value="UniProtKB-UniRule"/>
</dbReference>
<comment type="caution">
    <text evidence="4">Lacks conserved residue(s) required for the propagation of feature annotation.</text>
</comment>
<evidence type="ECO:0000256" key="2">
    <source>
        <dbReference type="ARBA" id="ARBA00022963"/>
    </source>
</evidence>
<dbReference type="Gene3D" id="3.40.1090.10">
    <property type="entry name" value="Cytosolic phospholipase A2 catalytic domain"/>
    <property type="match status" value="1"/>
</dbReference>
<evidence type="ECO:0000313" key="7">
    <source>
        <dbReference type="Proteomes" id="UP000628775"/>
    </source>
</evidence>
<feature type="short sequence motif" description="GXSXG" evidence="4">
    <location>
        <begin position="39"/>
        <end position="43"/>
    </location>
</feature>
<dbReference type="SUPFAM" id="SSF52151">
    <property type="entry name" value="FabD/lysophospholipase-like"/>
    <property type="match status" value="1"/>
</dbReference>
<feature type="domain" description="PNPLA" evidence="5">
    <location>
        <begin position="8"/>
        <end position="166"/>
    </location>
</feature>
<gene>
    <name evidence="6" type="ORF">GCM10011391_19940</name>
</gene>
<reference evidence="6" key="2">
    <citation type="submission" date="2020-09" db="EMBL/GenBank/DDBJ databases">
        <authorList>
            <person name="Sun Q."/>
            <person name="Zhou Y."/>
        </authorList>
    </citation>
    <scope>NUCLEOTIDE SEQUENCE</scope>
    <source>
        <strain evidence="6">CGMCC 1.15371</strain>
    </source>
</reference>
<accession>A0A8J2VU67</accession>
<dbReference type="InterPro" id="IPR050301">
    <property type="entry name" value="NTE"/>
</dbReference>
<dbReference type="PROSITE" id="PS51635">
    <property type="entry name" value="PNPLA"/>
    <property type="match status" value="1"/>
</dbReference>
<evidence type="ECO:0000256" key="1">
    <source>
        <dbReference type="ARBA" id="ARBA00022801"/>
    </source>
</evidence>
<name>A0A8J2VU67_9BACL</name>
<dbReference type="GO" id="GO:0016042">
    <property type="term" value="P:lipid catabolic process"/>
    <property type="evidence" value="ECO:0007669"/>
    <property type="project" value="UniProtKB-UniRule"/>
</dbReference>
<feature type="active site" description="Proton acceptor" evidence="4">
    <location>
        <position position="153"/>
    </location>
</feature>
<evidence type="ECO:0000313" key="6">
    <source>
        <dbReference type="EMBL" id="GGE41187.1"/>
    </source>
</evidence>
<comment type="caution">
    <text evidence="6">The sequence shown here is derived from an EMBL/GenBank/DDBJ whole genome shotgun (WGS) entry which is preliminary data.</text>
</comment>
<evidence type="ECO:0000256" key="3">
    <source>
        <dbReference type="ARBA" id="ARBA00023098"/>
    </source>
</evidence>
<dbReference type="AlphaFoldDB" id="A0A8J2VU67"/>
<keyword evidence="1 4" id="KW-0378">Hydrolase</keyword>
<feature type="short sequence motif" description="DGA/G" evidence="4">
    <location>
        <begin position="153"/>
        <end position="155"/>
    </location>
</feature>
<dbReference type="PANTHER" id="PTHR14226:SF76">
    <property type="entry name" value="NTE FAMILY PROTEIN RSSA"/>
    <property type="match status" value="1"/>
</dbReference>
<dbReference type="RefSeq" id="WP_188692972.1">
    <property type="nucleotide sequence ID" value="NZ_BMIR01000008.1"/>
</dbReference>